<name>A0A075GRS4_9EURY</name>
<keyword evidence="2" id="KW-0560">Oxidoreductase</keyword>
<gene>
    <name evidence="2" type="primary">amnB</name>
</gene>
<accession>A0A075GRS4</accession>
<dbReference type="Gene3D" id="3.40.830.10">
    <property type="entry name" value="LigB-like"/>
    <property type="match status" value="1"/>
</dbReference>
<dbReference type="AlphaFoldDB" id="A0A075GRS4"/>
<feature type="domain" description="Extradiol ring-cleavage dioxygenase class III enzyme subunit B" evidence="1">
    <location>
        <begin position="20"/>
        <end position="283"/>
    </location>
</feature>
<sequence length="310" mass="35530">MWGRRVREVMARGEIVLGCLAPHPPHLVYADNPEQNEPFSEGGWETLRWGYQRLARKLKDIDYDTIVIFTPHWQTYIGTHFLGLPNFKSLSVDPIFPNLFRYHYDLNVDVELAEAMRDTASEAGIITKMMRNPDFRVDYGTITSCHLLNPDWDKQIVTISSNRNRHYYSVEVMNEQASALGEACARAVELSGRKVVLVASHSLSHRHFVEEAPLPEDMSREHIYNHSQYVWDMKMVDLMRAGNMREVIDLMPEFTEQTMAETEGGGLTWMMAAMGHPDYCAEIYGYQSVIGTGNVIAAWDPNEQSREVVL</sequence>
<dbReference type="SUPFAM" id="SSF53213">
    <property type="entry name" value="LigB-like"/>
    <property type="match status" value="1"/>
</dbReference>
<evidence type="ECO:0000313" key="2">
    <source>
        <dbReference type="EMBL" id="AIF04408.1"/>
    </source>
</evidence>
<evidence type="ECO:0000259" key="1">
    <source>
        <dbReference type="Pfam" id="PF02900"/>
    </source>
</evidence>
<reference evidence="2" key="1">
    <citation type="journal article" date="2014" name="Genome Biol. Evol.">
        <title>Pangenome evidence for extensive interdomain horizontal transfer affecting lineage core and shell genes in uncultured planktonic thaumarchaeota and euryarchaeota.</title>
        <authorList>
            <person name="Deschamps P."/>
            <person name="Zivanovic Y."/>
            <person name="Moreira D."/>
            <person name="Rodriguez-Valera F."/>
            <person name="Lopez-Garcia P."/>
        </authorList>
    </citation>
    <scope>NUCLEOTIDE SEQUENCE</scope>
</reference>
<keyword evidence="2" id="KW-0223">Dioxygenase</keyword>
<dbReference type="GO" id="GO:0016702">
    <property type="term" value="F:oxidoreductase activity, acting on single donors with incorporation of molecular oxygen, incorporation of two atoms of oxygen"/>
    <property type="evidence" value="ECO:0007669"/>
    <property type="project" value="UniProtKB-ARBA"/>
</dbReference>
<dbReference type="InterPro" id="IPR004183">
    <property type="entry name" value="Xdiol_dOase_suB"/>
</dbReference>
<dbReference type="EMBL" id="KF900707">
    <property type="protein sequence ID" value="AIF04408.1"/>
    <property type="molecule type" value="Genomic_DNA"/>
</dbReference>
<dbReference type="GO" id="GO:0008198">
    <property type="term" value="F:ferrous iron binding"/>
    <property type="evidence" value="ECO:0007669"/>
    <property type="project" value="InterPro"/>
</dbReference>
<proteinExistence type="predicted"/>
<organism evidence="2">
    <name type="scientific">uncultured marine group II/III euryarchaeote KM3_174_A11</name>
    <dbReference type="NCBI Taxonomy" id="1457931"/>
    <lineage>
        <taxon>Archaea</taxon>
        <taxon>Methanobacteriati</taxon>
        <taxon>Methanobacteriota</taxon>
        <taxon>environmental samples</taxon>
    </lineage>
</organism>
<protein>
    <submittedName>
        <fullName evidence="2">2-amino-5-chlorophenol 1,6-dioxygenase beta subunit (AmnB)</fullName>
    </submittedName>
</protein>
<dbReference type="Pfam" id="PF02900">
    <property type="entry name" value="LigB"/>
    <property type="match status" value="1"/>
</dbReference>